<dbReference type="OrthoDB" id="9983560at2759"/>
<dbReference type="Pfam" id="PF08031">
    <property type="entry name" value="BBE"/>
    <property type="match status" value="1"/>
</dbReference>
<dbReference type="STRING" id="1036612.A0A1L9T579"/>
<dbReference type="GeneID" id="63763950"/>
<dbReference type="InterPro" id="IPR036318">
    <property type="entry name" value="FAD-bd_PCMH-like_sf"/>
</dbReference>
<dbReference type="InterPro" id="IPR006094">
    <property type="entry name" value="Oxid_FAD_bind_N"/>
</dbReference>
<feature type="signal peptide" evidence="3">
    <location>
        <begin position="1"/>
        <end position="20"/>
    </location>
</feature>
<dbReference type="Proteomes" id="UP000184356">
    <property type="component" value="Unassembled WGS sequence"/>
</dbReference>
<proteinExistence type="inferred from homology"/>
<feature type="chain" id="PRO_5013041488" description="FAD-binding PCMH-type domain-containing protein" evidence="3">
    <location>
        <begin position="21"/>
        <end position="605"/>
    </location>
</feature>
<dbReference type="VEuPathDB" id="FungiDB:ASPSYDRAFT_49636"/>
<dbReference type="GO" id="GO:0071949">
    <property type="term" value="F:FAD binding"/>
    <property type="evidence" value="ECO:0007669"/>
    <property type="project" value="InterPro"/>
</dbReference>
<evidence type="ECO:0000256" key="2">
    <source>
        <dbReference type="ARBA" id="ARBA00023002"/>
    </source>
</evidence>
<evidence type="ECO:0000256" key="3">
    <source>
        <dbReference type="SAM" id="SignalP"/>
    </source>
</evidence>
<dbReference type="Pfam" id="PF01565">
    <property type="entry name" value="FAD_binding_4"/>
    <property type="match status" value="1"/>
</dbReference>
<dbReference type="GO" id="GO:0016491">
    <property type="term" value="F:oxidoreductase activity"/>
    <property type="evidence" value="ECO:0007669"/>
    <property type="project" value="UniProtKB-KW"/>
</dbReference>
<comment type="similarity">
    <text evidence="1">Belongs to the oxygen-dependent FAD-linked oxidoreductase family.</text>
</comment>
<keyword evidence="6" id="KW-1185">Reference proteome</keyword>
<dbReference type="EMBL" id="KV878594">
    <property type="protein sequence ID" value="OJJ54521.1"/>
    <property type="molecule type" value="Genomic_DNA"/>
</dbReference>
<dbReference type="InterPro" id="IPR016169">
    <property type="entry name" value="FAD-bd_PCMH_sub2"/>
</dbReference>
<dbReference type="PANTHER" id="PTHR13878:SF91">
    <property type="entry name" value="FAD BINDING DOMAIN PROTEIN (AFU_ORTHOLOGUE AFUA_6G12070)-RELATED"/>
    <property type="match status" value="1"/>
</dbReference>
<organism evidence="5 6">
    <name type="scientific">Aspergillus sydowii CBS 593.65</name>
    <dbReference type="NCBI Taxonomy" id="1036612"/>
    <lineage>
        <taxon>Eukaryota</taxon>
        <taxon>Fungi</taxon>
        <taxon>Dikarya</taxon>
        <taxon>Ascomycota</taxon>
        <taxon>Pezizomycotina</taxon>
        <taxon>Eurotiomycetes</taxon>
        <taxon>Eurotiomycetidae</taxon>
        <taxon>Eurotiales</taxon>
        <taxon>Aspergillaceae</taxon>
        <taxon>Aspergillus</taxon>
        <taxon>Aspergillus subgen. Nidulantes</taxon>
    </lineage>
</organism>
<name>A0A1L9T579_9EURO</name>
<evidence type="ECO:0000256" key="1">
    <source>
        <dbReference type="ARBA" id="ARBA00005466"/>
    </source>
</evidence>
<dbReference type="AlphaFoldDB" id="A0A1L9T579"/>
<protein>
    <recommendedName>
        <fullName evidence="4">FAD-binding PCMH-type domain-containing protein</fullName>
    </recommendedName>
</protein>
<reference evidence="6" key="1">
    <citation type="journal article" date="2017" name="Genome Biol.">
        <title>Comparative genomics reveals high biological diversity and specific adaptations in the industrially and medically important fungal genus Aspergillus.</title>
        <authorList>
            <person name="de Vries R.P."/>
            <person name="Riley R."/>
            <person name="Wiebenga A."/>
            <person name="Aguilar-Osorio G."/>
            <person name="Amillis S."/>
            <person name="Uchima C.A."/>
            <person name="Anderluh G."/>
            <person name="Asadollahi M."/>
            <person name="Askin M."/>
            <person name="Barry K."/>
            <person name="Battaglia E."/>
            <person name="Bayram O."/>
            <person name="Benocci T."/>
            <person name="Braus-Stromeyer S.A."/>
            <person name="Caldana C."/>
            <person name="Canovas D."/>
            <person name="Cerqueira G.C."/>
            <person name="Chen F."/>
            <person name="Chen W."/>
            <person name="Choi C."/>
            <person name="Clum A."/>
            <person name="Dos Santos R.A."/>
            <person name="Damasio A.R."/>
            <person name="Diallinas G."/>
            <person name="Emri T."/>
            <person name="Fekete E."/>
            <person name="Flipphi M."/>
            <person name="Freyberg S."/>
            <person name="Gallo A."/>
            <person name="Gournas C."/>
            <person name="Habgood R."/>
            <person name="Hainaut M."/>
            <person name="Harispe M.L."/>
            <person name="Henrissat B."/>
            <person name="Hilden K.S."/>
            <person name="Hope R."/>
            <person name="Hossain A."/>
            <person name="Karabika E."/>
            <person name="Karaffa L."/>
            <person name="Karanyi Z."/>
            <person name="Krasevec N."/>
            <person name="Kuo A."/>
            <person name="Kusch H."/>
            <person name="LaButti K."/>
            <person name="Lagendijk E.L."/>
            <person name="Lapidus A."/>
            <person name="Levasseur A."/>
            <person name="Lindquist E."/>
            <person name="Lipzen A."/>
            <person name="Logrieco A.F."/>
            <person name="MacCabe A."/>
            <person name="Maekelae M.R."/>
            <person name="Malavazi I."/>
            <person name="Melin P."/>
            <person name="Meyer V."/>
            <person name="Mielnichuk N."/>
            <person name="Miskei M."/>
            <person name="Molnar A.P."/>
            <person name="Mule G."/>
            <person name="Ngan C.Y."/>
            <person name="Orejas M."/>
            <person name="Orosz E."/>
            <person name="Ouedraogo J.P."/>
            <person name="Overkamp K.M."/>
            <person name="Park H.-S."/>
            <person name="Perrone G."/>
            <person name="Piumi F."/>
            <person name="Punt P.J."/>
            <person name="Ram A.F."/>
            <person name="Ramon A."/>
            <person name="Rauscher S."/>
            <person name="Record E."/>
            <person name="Riano-Pachon D.M."/>
            <person name="Robert V."/>
            <person name="Roehrig J."/>
            <person name="Ruller R."/>
            <person name="Salamov A."/>
            <person name="Salih N.S."/>
            <person name="Samson R.A."/>
            <person name="Sandor E."/>
            <person name="Sanguinetti M."/>
            <person name="Schuetze T."/>
            <person name="Sepcic K."/>
            <person name="Shelest E."/>
            <person name="Sherlock G."/>
            <person name="Sophianopoulou V."/>
            <person name="Squina F.M."/>
            <person name="Sun H."/>
            <person name="Susca A."/>
            <person name="Todd R.B."/>
            <person name="Tsang A."/>
            <person name="Unkles S.E."/>
            <person name="van de Wiele N."/>
            <person name="van Rossen-Uffink D."/>
            <person name="Oliveira J.V."/>
            <person name="Vesth T.C."/>
            <person name="Visser J."/>
            <person name="Yu J.-H."/>
            <person name="Zhou M."/>
            <person name="Andersen M.R."/>
            <person name="Archer D.B."/>
            <person name="Baker S.E."/>
            <person name="Benoit I."/>
            <person name="Brakhage A.A."/>
            <person name="Braus G.H."/>
            <person name="Fischer R."/>
            <person name="Frisvad J.C."/>
            <person name="Goldman G.H."/>
            <person name="Houbraken J."/>
            <person name="Oakley B."/>
            <person name="Pocsi I."/>
            <person name="Scazzocchio C."/>
            <person name="Seiboth B."/>
            <person name="vanKuyk P.A."/>
            <person name="Wortman J."/>
            <person name="Dyer P.S."/>
            <person name="Grigoriev I.V."/>
        </authorList>
    </citation>
    <scope>NUCLEOTIDE SEQUENCE [LARGE SCALE GENOMIC DNA]</scope>
    <source>
        <strain evidence="6">CBS 593.65</strain>
    </source>
</reference>
<evidence type="ECO:0000313" key="5">
    <source>
        <dbReference type="EMBL" id="OJJ54521.1"/>
    </source>
</evidence>
<dbReference type="InterPro" id="IPR012951">
    <property type="entry name" value="BBE"/>
</dbReference>
<accession>A0A1L9T579</accession>
<dbReference type="InterPro" id="IPR016166">
    <property type="entry name" value="FAD-bd_PCMH"/>
</dbReference>
<dbReference type="InterPro" id="IPR050432">
    <property type="entry name" value="FAD-linked_Oxidoreductases_BP"/>
</dbReference>
<keyword evidence="2" id="KW-0560">Oxidoreductase</keyword>
<gene>
    <name evidence="5" type="ORF">ASPSYDRAFT_49636</name>
</gene>
<feature type="domain" description="FAD-binding PCMH-type" evidence="4">
    <location>
        <begin position="130"/>
        <end position="313"/>
    </location>
</feature>
<dbReference type="Gene3D" id="3.30.465.10">
    <property type="match status" value="1"/>
</dbReference>
<dbReference type="PROSITE" id="PS51387">
    <property type="entry name" value="FAD_PCMH"/>
    <property type="match status" value="1"/>
</dbReference>
<sequence length="605" mass="66398">MAPLHGNLVLLTALASQALALAVTRTTTTSVASIPESAWDALNETISGHLRNGEPMLAPCYTRYNSESQTPDHAQCANFQKNGGDLSFATGQFGYYVQSQWGACQTTGDSCTFGAIRPDILTPVLDKCEQGSVPTKYVDVQSVEDVQRTLDFAGEHNLRLVVKNTGHDYMGRSSAPDSLALWMHNLQPPIELNKDFIADGCSESSGDSITFGAGQQFDGIYDFVEPLGYRIVGGSSITVGAAGGWITGAGHSMLSNELGLGVDSVQQLKAVLPNGTHVTANRCQNQDIFFALRGGGGGTFGVITEMTTRVYPKKETQFVQMIFTNLLPVQQRRLMDILVGNAEKWADEGWGGYITMLSVGTYVFIATPLLTHEEAVESMKPLAKFATTFNLGIVKVQSTESFREGLDPFVQVQEFGIFPGSAWALSSRIVKRESFVQDKQEELSDILSDFLNVQQNPLEPSIQVLVLCLTMPTVYTKKSMPESDRPGGPGHASIAPHWREGIWQVLHFRTYDGSIDNPKLVQRIAQRAHDVMEPLRAFTPGSGAYLNEADPWEPDHINSFWGEENYERLLRIKREVDPSNLLMVHQGVGWDEGDGRFACYPDVTA</sequence>
<dbReference type="SUPFAM" id="SSF56176">
    <property type="entry name" value="FAD-binding/transporter-associated domain-like"/>
    <property type="match status" value="1"/>
</dbReference>
<dbReference type="RefSeq" id="XP_040698327.1">
    <property type="nucleotide sequence ID" value="XM_040847877.1"/>
</dbReference>
<dbReference type="PANTHER" id="PTHR13878">
    <property type="entry name" value="GULONOLACTONE OXIDASE"/>
    <property type="match status" value="1"/>
</dbReference>
<evidence type="ECO:0000313" key="6">
    <source>
        <dbReference type="Proteomes" id="UP000184356"/>
    </source>
</evidence>
<keyword evidence="3" id="KW-0732">Signal</keyword>
<evidence type="ECO:0000259" key="4">
    <source>
        <dbReference type="PROSITE" id="PS51387"/>
    </source>
</evidence>